<feature type="region of interest" description="Disordered" evidence="9">
    <location>
        <begin position="435"/>
        <end position="463"/>
    </location>
</feature>
<evidence type="ECO:0000256" key="6">
    <source>
        <dbReference type="ARBA" id="ARBA00022771"/>
    </source>
</evidence>
<feature type="compositionally biased region" description="Polar residues" evidence="9">
    <location>
        <begin position="341"/>
        <end position="354"/>
    </location>
</feature>
<dbReference type="PANTHER" id="PTHR14738:SF29">
    <property type="entry name" value="ZINC FINGER CCCH DOMAIN-CONTAINING PROTEIN 14"/>
    <property type="match status" value="1"/>
</dbReference>
<keyword evidence="4" id="KW-0479">Metal-binding</keyword>
<reference evidence="10 11" key="1">
    <citation type="submission" date="2024-10" db="EMBL/GenBank/DDBJ databases">
        <authorList>
            <person name="Kim D."/>
        </authorList>
    </citation>
    <scope>NUCLEOTIDE SEQUENCE [LARGE SCALE GENOMIC DNA]</scope>
    <source>
        <strain evidence="10">BH-2024</strain>
    </source>
</reference>
<keyword evidence="11" id="KW-1185">Reference proteome</keyword>
<feature type="compositionally biased region" description="Basic and acidic residues" evidence="9">
    <location>
        <begin position="214"/>
        <end position="228"/>
    </location>
</feature>
<feature type="compositionally biased region" description="Acidic residues" evidence="9">
    <location>
        <begin position="585"/>
        <end position="598"/>
    </location>
</feature>
<feature type="compositionally biased region" description="Pro residues" evidence="9">
    <location>
        <begin position="264"/>
        <end position="274"/>
    </location>
</feature>
<dbReference type="InterPro" id="IPR040366">
    <property type="entry name" value="Nab2/ZC3H14"/>
</dbReference>
<feature type="compositionally biased region" description="Basic and acidic residues" evidence="9">
    <location>
        <begin position="634"/>
        <end position="654"/>
    </location>
</feature>
<comment type="similarity">
    <text evidence="2">Belongs to the ZC3H14 family.</text>
</comment>
<feature type="compositionally biased region" description="Basic and acidic residues" evidence="9">
    <location>
        <begin position="355"/>
        <end position="368"/>
    </location>
</feature>
<proteinExistence type="inferred from homology"/>
<feature type="compositionally biased region" description="Basic and acidic residues" evidence="9">
    <location>
        <begin position="553"/>
        <end position="584"/>
    </location>
</feature>
<keyword evidence="8" id="KW-0539">Nucleus</keyword>
<name>A0ABD2HMU3_9BILA</name>
<feature type="region of interest" description="Disordered" evidence="9">
    <location>
        <begin position="811"/>
        <end position="867"/>
    </location>
</feature>
<comment type="caution">
    <text evidence="10">The sequence shown here is derived from an EMBL/GenBank/DDBJ whole genome shotgun (WGS) entry which is preliminary data.</text>
</comment>
<feature type="compositionally biased region" description="Low complexity" evidence="9">
    <location>
        <begin position="182"/>
        <end position="193"/>
    </location>
</feature>
<evidence type="ECO:0000256" key="9">
    <source>
        <dbReference type="SAM" id="MobiDB-lite"/>
    </source>
</evidence>
<feature type="compositionally biased region" description="Polar residues" evidence="9">
    <location>
        <begin position="843"/>
        <end position="855"/>
    </location>
</feature>
<organism evidence="10 11">
    <name type="scientific">Heterodera trifolii</name>
    <dbReference type="NCBI Taxonomy" id="157864"/>
    <lineage>
        <taxon>Eukaryota</taxon>
        <taxon>Metazoa</taxon>
        <taxon>Ecdysozoa</taxon>
        <taxon>Nematoda</taxon>
        <taxon>Chromadorea</taxon>
        <taxon>Rhabditida</taxon>
        <taxon>Tylenchina</taxon>
        <taxon>Tylenchomorpha</taxon>
        <taxon>Tylenchoidea</taxon>
        <taxon>Heteroderidae</taxon>
        <taxon>Heteroderinae</taxon>
        <taxon>Heterodera</taxon>
    </lineage>
</organism>
<feature type="region of interest" description="Disordered" evidence="9">
    <location>
        <begin position="486"/>
        <end position="664"/>
    </location>
</feature>
<feature type="region of interest" description="Disordered" evidence="9">
    <location>
        <begin position="315"/>
        <end position="368"/>
    </location>
</feature>
<keyword evidence="7" id="KW-0862">Zinc</keyword>
<gene>
    <name evidence="10" type="ORF">niasHT_037984</name>
</gene>
<evidence type="ECO:0000256" key="3">
    <source>
        <dbReference type="ARBA" id="ARBA00015071"/>
    </source>
</evidence>
<evidence type="ECO:0000313" key="11">
    <source>
        <dbReference type="Proteomes" id="UP001620626"/>
    </source>
</evidence>
<sequence>MVPHNSEFTRKLRAAVRAKIEEFGIDVDDELPDYVMIMVGNKKDKARMKSDLKLFLGEKTPDFVEWLFGFFQKVKNATTTSSASTQQQQPQKQSSTEWTTDKDKGGGEGKAAEKVSSMEEKPTKQDRRERTRESEKPSSDRAKAISSSSADSQQKRRPSHTKKRLPSPPPVHRDAFPPAKNPSPSRARSPPRNGKSGDAKRTPPRRTQPLPPKTHGERSISPAADRKSVVLPSKGPPALRSVVSVPVQFVPTTHPRVRAVARSPSPPPSPPLPSSSPLRLSVASPKVMLSGGVVPVETAAPKSHMKIVNQLDIAAVGTAKNGERRPREEQKPTGEEVMPRKQQQVIRTALSPPSRNDHQSDNKPTVDENAAKIPRRRVVFGGGSLIFQRAIQQQQQTAAVTTTTTASSATNTPQKTTQPKATVVVRPQIRMVTVSSPPAADTEEGEGQMTAIEPTAKRPTTQRRTFAVVSQQQQTGVSLFQRAIKETKRQRTEGEDAEGIGKRPKRISAEMLESTNIAFGRAENADGAARKRPRIETEEEKKHDEEGGGGEGSDERIEKEGTKGAEKRDKEKKQQKEEKQREEKEEGEEAEEEEEEVLTIDMSKKTRQKREIKRPPKFGLELVKEHISGGQTVRESRAEEEKKKGEEHVEKERQISPTPLTHHPKEAAAESVLQREAEAKQKCEDQRIIVVHAERESTETVERTTVHFKRNWTSHASALTTSAPIWDGRIEIDDMSSTDDEAEIDAVLADAQRLRKIALERELPPTAAMSRPLLYNPLDFSLSPESGLISPSDAALLPAVTYKQLMLLTGGGSGPSEKQQQQSNSVNGTSLGSPTVVGDDGLNTVSGTCTSSSASAEGAQPPLQQRPHATVAPTTTIQAAPATMIVQQQYQYHHQNPQLRPRSHPYSQGYVPPPVGHAYRYQVNRGSVSKVYTGGNKMQFAIQQQNVPLGDRESVKQRLHLLRERHRQKSQALQRHLEEQRLLLGQLQKTAPNAEMEQRKELLSQVRQMEAPIGQLKRELNEVSEQITKATKCDG</sequence>
<evidence type="ECO:0000256" key="7">
    <source>
        <dbReference type="ARBA" id="ARBA00022833"/>
    </source>
</evidence>
<accession>A0ABD2HMU3</accession>
<dbReference type="GO" id="GO:0005634">
    <property type="term" value="C:nucleus"/>
    <property type="evidence" value="ECO:0007669"/>
    <property type="project" value="UniProtKB-SubCell"/>
</dbReference>
<keyword evidence="5" id="KW-0677">Repeat</keyword>
<protein>
    <recommendedName>
        <fullName evidence="3">Zinc finger CCCH domain-containing protein 14</fullName>
    </recommendedName>
</protein>
<evidence type="ECO:0000256" key="1">
    <source>
        <dbReference type="ARBA" id="ARBA00004123"/>
    </source>
</evidence>
<feature type="compositionally biased region" description="Polar residues" evidence="9">
    <location>
        <begin position="816"/>
        <end position="833"/>
    </location>
</feature>
<keyword evidence="6" id="KW-0863">Zinc-finger</keyword>
<feature type="region of interest" description="Disordered" evidence="9">
    <location>
        <begin position="79"/>
        <end position="278"/>
    </location>
</feature>
<feature type="compositionally biased region" description="Low complexity" evidence="9">
    <location>
        <begin position="79"/>
        <end position="96"/>
    </location>
</feature>
<dbReference type="PANTHER" id="PTHR14738">
    <property type="entry name" value="ZINC FINGER CCCH DOMAIN-CONTAINING PROTEIN 14"/>
    <property type="match status" value="1"/>
</dbReference>
<evidence type="ECO:0000256" key="5">
    <source>
        <dbReference type="ARBA" id="ARBA00022737"/>
    </source>
</evidence>
<feature type="compositionally biased region" description="Basic and acidic residues" evidence="9">
    <location>
        <begin position="534"/>
        <end position="546"/>
    </location>
</feature>
<feature type="compositionally biased region" description="Basic residues" evidence="9">
    <location>
        <begin position="605"/>
        <end position="616"/>
    </location>
</feature>
<evidence type="ECO:0000256" key="2">
    <source>
        <dbReference type="ARBA" id="ARBA00008423"/>
    </source>
</evidence>
<evidence type="ECO:0000313" key="10">
    <source>
        <dbReference type="EMBL" id="KAL3067994.1"/>
    </source>
</evidence>
<dbReference type="GO" id="GO:0008270">
    <property type="term" value="F:zinc ion binding"/>
    <property type="evidence" value="ECO:0007669"/>
    <property type="project" value="UniProtKB-KW"/>
</dbReference>
<dbReference type="Gene3D" id="1.20.1390.10">
    <property type="entry name" value="PWI domain"/>
    <property type="match status" value="1"/>
</dbReference>
<feature type="compositionally biased region" description="Basic residues" evidence="9">
    <location>
        <begin position="155"/>
        <end position="165"/>
    </location>
</feature>
<dbReference type="AlphaFoldDB" id="A0ABD2HMU3"/>
<feature type="compositionally biased region" description="Basic and acidic residues" evidence="9">
    <location>
        <begin position="99"/>
        <end position="143"/>
    </location>
</feature>
<dbReference type="Proteomes" id="UP001620626">
    <property type="component" value="Unassembled WGS sequence"/>
</dbReference>
<comment type="subcellular location">
    <subcellularLocation>
        <location evidence="1">Nucleus</location>
    </subcellularLocation>
</comment>
<feature type="compositionally biased region" description="Basic and acidic residues" evidence="9">
    <location>
        <begin position="321"/>
        <end position="339"/>
    </location>
</feature>
<dbReference type="EMBL" id="JBICBT010001409">
    <property type="protein sequence ID" value="KAL3067994.1"/>
    <property type="molecule type" value="Genomic_DNA"/>
</dbReference>
<evidence type="ECO:0000256" key="4">
    <source>
        <dbReference type="ARBA" id="ARBA00022723"/>
    </source>
</evidence>
<evidence type="ECO:0000256" key="8">
    <source>
        <dbReference type="ARBA" id="ARBA00023242"/>
    </source>
</evidence>